<dbReference type="Proteomes" id="UP000075613">
    <property type="component" value="Unassembled WGS sequence"/>
</dbReference>
<keyword evidence="2" id="KW-1185">Reference proteome</keyword>
<evidence type="ECO:0000313" key="1">
    <source>
        <dbReference type="EMBL" id="KXU82970.1"/>
    </source>
</evidence>
<accession>A0A149PD73</accession>
<comment type="caution">
    <text evidence="1">The sequence shown here is derived from an EMBL/GenBank/DDBJ whole genome shotgun (WGS) entry which is preliminary data.</text>
</comment>
<proteinExistence type="predicted"/>
<dbReference type="AlphaFoldDB" id="A0A149PD73"/>
<name>A0A149PD73_9BURK</name>
<gene>
    <name evidence="1" type="ORF">CI15_28010</name>
</gene>
<evidence type="ECO:0000313" key="2">
    <source>
        <dbReference type="Proteomes" id="UP000075613"/>
    </source>
</evidence>
<protein>
    <submittedName>
        <fullName evidence="1">Uncharacterized protein</fullName>
    </submittedName>
</protein>
<sequence>MVTAGVGVSIVPESTTCRLRVALPFSVVALDEQCSSHELKLVSRLRETLAAPVHQLLDALARMRGST</sequence>
<reference evidence="1 2" key="1">
    <citation type="journal article" date="2015" name="Int. J. Syst. Evol. Microbiol.">
        <title>Burkholderia monticola sp. nov., isolated from mountain soil.</title>
        <authorList>
            <person name="Baek I."/>
            <person name="Seo B."/>
            <person name="Lee I."/>
            <person name="Yi H."/>
            <person name="Chun J."/>
        </authorList>
    </citation>
    <scope>NUCLEOTIDE SEQUENCE [LARGE SCALE GENOMIC DNA]</scope>
    <source>
        <strain evidence="1 2">JC2948</strain>
    </source>
</reference>
<dbReference type="EMBL" id="LRBG01000038">
    <property type="protein sequence ID" value="KXU82970.1"/>
    <property type="molecule type" value="Genomic_DNA"/>
</dbReference>
<organism evidence="1 2">
    <name type="scientific">Paraburkholderia monticola</name>
    <dbReference type="NCBI Taxonomy" id="1399968"/>
    <lineage>
        <taxon>Bacteria</taxon>
        <taxon>Pseudomonadati</taxon>
        <taxon>Pseudomonadota</taxon>
        <taxon>Betaproteobacteria</taxon>
        <taxon>Burkholderiales</taxon>
        <taxon>Burkholderiaceae</taxon>
        <taxon>Paraburkholderia</taxon>
    </lineage>
</organism>